<comment type="caution">
    <text evidence="7">The sequence shown here is derived from an EMBL/GenBank/DDBJ whole genome shotgun (WGS) entry which is preliminary data.</text>
</comment>
<gene>
    <name evidence="7" type="ORF">Zmor_008574</name>
</gene>
<dbReference type="EMBL" id="JALNTZ010000002">
    <property type="protein sequence ID" value="KAJ3664399.1"/>
    <property type="molecule type" value="Genomic_DNA"/>
</dbReference>
<dbReference type="InterPro" id="IPR042099">
    <property type="entry name" value="ANL_N_sf"/>
</dbReference>
<evidence type="ECO:0000256" key="2">
    <source>
        <dbReference type="ARBA" id="ARBA00006432"/>
    </source>
</evidence>
<dbReference type="Gene3D" id="3.40.50.12780">
    <property type="entry name" value="N-terminal domain of ligase-like"/>
    <property type="match status" value="1"/>
</dbReference>
<evidence type="ECO:0000256" key="3">
    <source>
        <dbReference type="ARBA" id="ARBA00022598"/>
    </source>
</evidence>
<evidence type="ECO:0000256" key="4">
    <source>
        <dbReference type="ARBA" id="ARBA00023140"/>
    </source>
</evidence>
<dbReference type="InterPro" id="IPR025110">
    <property type="entry name" value="AMP-bd_C"/>
</dbReference>
<dbReference type="GO" id="GO:0005777">
    <property type="term" value="C:peroxisome"/>
    <property type="evidence" value="ECO:0007669"/>
    <property type="project" value="UniProtKB-SubCell"/>
</dbReference>
<dbReference type="Pfam" id="PF00501">
    <property type="entry name" value="AMP-binding"/>
    <property type="match status" value="1"/>
</dbReference>
<keyword evidence="3" id="KW-0436">Ligase</keyword>
<dbReference type="FunFam" id="3.30.300.30:FF:000007">
    <property type="entry name" value="4-coumarate--CoA ligase 2"/>
    <property type="match status" value="1"/>
</dbReference>
<proteinExistence type="inferred from homology"/>
<dbReference type="Pfam" id="PF13193">
    <property type="entry name" value="AMP-binding_C"/>
    <property type="match status" value="1"/>
</dbReference>
<keyword evidence="8" id="KW-1185">Reference proteome</keyword>
<evidence type="ECO:0000313" key="8">
    <source>
        <dbReference type="Proteomes" id="UP001168821"/>
    </source>
</evidence>
<feature type="domain" description="AMP-binding enzyme C-terminal" evidence="6">
    <location>
        <begin position="441"/>
        <end position="517"/>
    </location>
</feature>
<organism evidence="7 8">
    <name type="scientific">Zophobas morio</name>
    <dbReference type="NCBI Taxonomy" id="2755281"/>
    <lineage>
        <taxon>Eukaryota</taxon>
        <taxon>Metazoa</taxon>
        <taxon>Ecdysozoa</taxon>
        <taxon>Arthropoda</taxon>
        <taxon>Hexapoda</taxon>
        <taxon>Insecta</taxon>
        <taxon>Pterygota</taxon>
        <taxon>Neoptera</taxon>
        <taxon>Endopterygota</taxon>
        <taxon>Coleoptera</taxon>
        <taxon>Polyphaga</taxon>
        <taxon>Cucujiformia</taxon>
        <taxon>Tenebrionidae</taxon>
        <taxon>Zophobas</taxon>
    </lineage>
</organism>
<protein>
    <recommendedName>
        <fullName evidence="9">Luciferin 4-monooxygenase</fullName>
    </recommendedName>
</protein>
<dbReference type="AlphaFoldDB" id="A0AA38J0P3"/>
<dbReference type="InterPro" id="IPR045851">
    <property type="entry name" value="AMP-bd_C_sf"/>
</dbReference>
<sequence length="536" mass="60171">MPGKILTRPNLSSIPLSTMGEFCFQTAKQFENRICHIDAITNQHETYFGFNQRSIRVALAMTKLGVVPQDVVVICSTITLDTPVPLVASFYIRAIVANLDPSLSVRQTSHLLSLVSPKIIFVEEASVNLIEKSLLEAKLETEVVVFGESEKYKTFSSLNQPQTNEHEFRPKSADVEETCILIFSSGSTGLPKAICHSHRSFLTASYNFYKSGSKFDTILSFSSFYWVSAMIFLVTSFIHGGRRILCGSTVKPKQLFHNIEKYKITFIFLAPVLTYGATNFPDYKNYDTSSLYTVLCGGTAISATQLRKVHTVFEHSDVIFAYGLTETGLLTLFDPTTDKELITRKIGCCGKVTFGCTLKCQIVDVETNEILGTNQKGEIRLKSSTMMKEYYRADSSQDFDEEGFLKTGDIGYYDEDECLYVVDRLKEMFKYLSWHIVPTAIENVLFEHPGVKEAIVFGLPKNEEEGEVPTASVVLEDGCRVTEKEIEEFVAGKVSDKEKLRGGVYFVKSIPRTPTGKVMRKKIRDDLIQSLEINKS</sequence>
<dbReference type="GO" id="GO:0016405">
    <property type="term" value="F:CoA-ligase activity"/>
    <property type="evidence" value="ECO:0007669"/>
    <property type="project" value="TreeGrafter"/>
</dbReference>
<dbReference type="PANTHER" id="PTHR24096:SF149">
    <property type="entry name" value="AMP-BINDING DOMAIN-CONTAINING PROTEIN-RELATED"/>
    <property type="match status" value="1"/>
</dbReference>
<evidence type="ECO:0000259" key="5">
    <source>
        <dbReference type="Pfam" id="PF00501"/>
    </source>
</evidence>
<accession>A0AA38J0P3</accession>
<keyword evidence="4" id="KW-0576">Peroxisome</keyword>
<dbReference type="InterPro" id="IPR020845">
    <property type="entry name" value="AMP-binding_CS"/>
</dbReference>
<dbReference type="PANTHER" id="PTHR24096">
    <property type="entry name" value="LONG-CHAIN-FATTY-ACID--COA LIGASE"/>
    <property type="match status" value="1"/>
</dbReference>
<dbReference type="SUPFAM" id="SSF56801">
    <property type="entry name" value="Acetyl-CoA synthetase-like"/>
    <property type="match status" value="1"/>
</dbReference>
<dbReference type="Gene3D" id="3.30.300.30">
    <property type="match status" value="1"/>
</dbReference>
<evidence type="ECO:0000256" key="1">
    <source>
        <dbReference type="ARBA" id="ARBA00004275"/>
    </source>
</evidence>
<dbReference type="InterPro" id="IPR000873">
    <property type="entry name" value="AMP-dep_synth/lig_dom"/>
</dbReference>
<dbReference type="Proteomes" id="UP001168821">
    <property type="component" value="Unassembled WGS sequence"/>
</dbReference>
<comment type="subcellular location">
    <subcellularLocation>
        <location evidence="1">Peroxisome</location>
    </subcellularLocation>
</comment>
<name>A0AA38J0P3_9CUCU</name>
<comment type="similarity">
    <text evidence="2">Belongs to the ATP-dependent AMP-binding enzyme family.</text>
</comment>
<dbReference type="PROSITE" id="PS00455">
    <property type="entry name" value="AMP_BINDING"/>
    <property type="match status" value="1"/>
</dbReference>
<evidence type="ECO:0008006" key="9">
    <source>
        <dbReference type="Google" id="ProtNLM"/>
    </source>
</evidence>
<evidence type="ECO:0000259" key="6">
    <source>
        <dbReference type="Pfam" id="PF13193"/>
    </source>
</evidence>
<reference evidence="7" key="1">
    <citation type="journal article" date="2023" name="G3 (Bethesda)">
        <title>Whole genome assemblies of Zophobas morio and Tenebrio molitor.</title>
        <authorList>
            <person name="Kaur S."/>
            <person name="Stinson S.A."/>
            <person name="diCenzo G.C."/>
        </authorList>
    </citation>
    <scope>NUCLEOTIDE SEQUENCE</scope>
    <source>
        <strain evidence="7">QUZm001</strain>
    </source>
</reference>
<evidence type="ECO:0000313" key="7">
    <source>
        <dbReference type="EMBL" id="KAJ3664399.1"/>
    </source>
</evidence>
<feature type="domain" description="AMP-dependent synthetase/ligase" evidence="5">
    <location>
        <begin position="25"/>
        <end position="391"/>
    </location>
</feature>